<evidence type="ECO:0000313" key="3">
    <source>
        <dbReference type="EMBL" id="MFC3491474.1"/>
    </source>
</evidence>
<dbReference type="InterPro" id="IPR029058">
    <property type="entry name" value="AB_hydrolase_fold"/>
</dbReference>
<organism evidence="3 4">
    <name type="scientific">Glycomyces rhizosphaerae</name>
    <dbReference type="NCBI Taxonomy" id="2054422"/>
    <lineage>
        <taxon>Bacteria</taxon>
        <taxon>Bacillati</taxon>
        <taxon>Actinomycetota</taxon>
        <taxon>Actinomycetes</taxon>
        <taxon>Glycomycetales</taxon>
        <taxon>Glycomycetaceae</taxon>
        <taxon>Glycomyces</taxon>
    </lineage>
</organism>
<dbReference type="Gene3D" id="3.40.50.1820">
    <property type="entry name" value="alpha/beta hydrolase"/>
    <property type="match status" value="1"/>
</dbReference>
<dbReference type="GO" id="GO:0016787">
    <property type="term" value="F:hydrolase activity"/>
    <property type="evidence" value="ECO:0007669"/>
    <property type="project" value="UniProtKB-KW"/>
</dbReference>
<dbReference type="EMBL" id="JBHRWO010000004">
    <property type="protein sequence ID" value="MFC3491474.1"/>
    <property type="molecule type" value="Genomic_DNA"/>
</dbReference>
<dbReference type="RefSeq" id="WP_387970332.1">
    <property type="nucleotide sequence ID" value="NZ_JBHRWO010000004.1"/>
</dbReference>
<evidence type="ECO:0000256" key="1">
    <source>
        <dbReference type="SAM" id="Phobius"/>
    </source>
</evidence>
<dbReference type="Proteomes" id="UP001595712">
    <property type="component" value="Unassembled WGS sequence"/>
</dbReference>
<dbReference type="EC" id="3.4.-.-" evidence="3"/>
<dbReference type="Pfam" id="PF00326">
    <property type="entry name" value="Peptidase_S9"/>
    <property type="match status" value="1"/>
</dbReference>
<name>A0ABV7PVF1_9ACTN</name>
<keyword evidence="1" id="KW-0472">Membrane</keyword>
<keyword evidence="1" id="KW-1133">Transmembrane helix</keyword>
<keyword evidence="4" id="KW-1185">Reference proteome</keyword>
<keyword evidence="3" id="KW-0378">Hydrolase</keyword>
<feature type="domain" description="Peptidase S9 prolyl oligopeptidase catalytic" evidence="2">
    <location>
        <begin position="186"/>
        <end position="362"/>
    </location>
</feature>
<keyword evidence="1" id="KW-0812">Transmembrane</keyword>
<comment type="caution">
    <text evidence="3">The sequence shown here is derived from an EMBL/GenBank/DDBJ whole genome shotgun (WGS) entry which is preliminary data.</text>
</comment>
<dbReference type="SUPFAM" id="SSF53474">
    <property type="entry name" value="alpha/beta-Hydrolases"/>
    <property type="match status" value="1"/>
</dbReference>
<proteinExistence type="predicted"/>
<gene>
    <name evidence="3" type="ORF">ACFO8M_03105</name>
</gene>
<feature type="transmembrane region" description="Helical" evidence="1">
    <location>
        <begin position="20"/>
        <end position="42"/>
    </location>
</feature>
<sequence>MKTTLETDAPARRRRWLRPLVITLSVLLVLALGGLGAAGWYFSGEVLNVTHEEDPYELTVEAVDDTTVTLPLSEATEQPGTWGLQWDGGQAVLGEVVAGDDATVTRTLDAILFGDLTEGTKARIDKWTFRDDPKTGLGLDFEDVAVPTDLGDMPAWYLPNDSGTWVITVHGRNASPAETLRGVGVYADLGYPVLAVTYRNDEGAPKAPNGLHSLGEYESDDVAAAVDYALANGAQDVILHGWSMGGATIASAYRELDDTAPVKGLVFDSPVMDWNSTLDMQAADRDVIPPITWAAKRIVEFRADIDLDELDQRNFADDFGLPILLYVDTADETVDHTATLDFADMLDPAQTTVMETASGHTASWNEDPAAYTATLESYLASL</sequence>
<accession>A0ABV7PVF1</accession>
<evidence type="ECO:0000313" key="4">
    <source>
        <dbReference type="Proteomes" id="UP001595712"/>
    </source>
</evidence>
<dbReference type="InterPro" id="IPR001375">
    <property type="entry name" value="Peptidase_S9_cat"/>
</dbReference>
<reference evidence="4" key="1">
    <citation type="journal article" date="2019" name="Int. J. Syst. Evol. Microbiol.">
        <title>The Global Catalogue of Microorganisms (GCM) 10K type strain sequencing project: providing services to taxonomists for standard genome sequencing and annotation.</title>
        <authorList>
            <consortium name="The Broad Institute Genomics Platform"/>
            <consortium name="The Broad Institute Genome Sequencing Center for Infectious Disease"/>
            <person name="Wu L."/>
            <person name="Ma J."/>
        </authorList>
    </citation>
    <scope>NUCLEOTIDE SEQUENCE [LARGE SCALE GENOMIC DNA]</scope>
    <source>
        <strain evidence="4">CGMCC 4.7396</strain>
    </source>
</reference>
<evidence type="ECO:0000259" key="2">
    <source>
        <dbReference type="Pfam" id="PF00326"/>
    </source>
</evidence>
<protein>
    <submittedName>
        <fullName evidence="3">Alpha/beta hydrolase family protein</fullName>
        <ecNumber evidence="3">3.4.-.-</ecNumber>
    </submittedName>
</protein>